<dbReference type="PhylomeDB" id="A0A068V3S2"/>
<feature type="chain" id="PRO_5001658521" description="Glycine-rich protein" evidence="1">
    <location>
        <begin position="26"/>
        <end position="82"/>
    </location>
</feature>
<sequence>MGSKTLLFLFISLAIALMITSEVAARELAETSTSVDNSNAVETDGYGGYRGGGYGGHPGGGYGGYHGGGYGGTWWRRLWWTS</sequence>
<accession>A0A068V3S2</accession>
<dbReference type="OMA" id="GHYNRGV"/>
<evidence type="ECO:0000313" key="3">
    <source>
        <dbReference type="Proteomes" id="UP000295252"/>
    </source>
</evidence>
<evidence type="ECO:0000313" key="2">
    <source>
        <dbReference type="EMBL" id="CDP15149.1"/>
    </source>
</evidence>
<dbReference type="InterPro" id="IPR010800">
    <property type="entry name" value="GRP"/>
</dbReference>
<organism evidence="2 3">
    <name type="scientific">Coffea canephora</name>
    <name type="common">Robusta coffee</name>
    <dbReference type="NCBI Taxonomy" id="49390"/>
    <lineage>
        <taxon>Eukaryota</taxon>
        <taxon>Viridiplantae</taxon>
        <taxon>Streptophyta</taxon>
        <taxon>Embryophyta</taxon>
        <taxon>Tracheophyta</taxon>
        <taxon>Spermatophyta</taxon>
        <taxon>Magnoliopsida</taxon>
        <taxon>eudicotyledons</taxon>
        <taxon>Gunneridae</taxon>
        <taxon>Pentapetalae</taxon>
        <taxon>asterids</taxon>
        <taxon>lamiids</taxon>
        <taxon>Gentianales</taxon>
        <taxon>Rubiaceae</taxon>
        <taxon>Ixoroideae</taxon>
        <taxon>Gardenieae complex</taxon>
        <taxon>Bertiereae - Coffeeae clade</taxon>
        <taxon>Coffeeae</taxon>
        <taxon>Coffea</taxon>
    </lineage>
</organism>
<keyword evidence="1" id="KW-0732">Signal</keyword>
<dbReference type="Pfam" id="PF07172">
    <property type="entry name" value="GRP"/>
    <property type="match status" value="1"/>
</dbReference>
<gene>
    <name evidence="2" type="ORF">GSCOC_T00042746001</name>
</gene>
<name>A0A068V3S2_COFCA</name>
<proteinExistence type="predicted"/>
<reference evidence="3" key="1">
    <citation type="journal article" date="2014" name="Science">
        <title>The coffee genome provides insight into the convergent evolution of caffeine biosynthesis.</title>
        <authorList>
            <person name="Denoeud F."/>
            <person name="Carretero-Paulet L."/>
            <person name="Dereeper A."/>
            <person name="Droc G."/>
            <person name="Guyot R."/>
            <person name="Pietrella M."/>
            <person name="Zheng C."/>
            <person name="Alberti A."/>
            <person name="Anthony F."/>
            <person name="Aprea G."/>
            <person name="Aury J.M."/>
            <person name="Bento P."/>
            <person name="Bernard M."/>
            <person name="Bocs S."/>
            <person name="Campa C."/>
            <person name="Cenci A."/>
            <person name="Combes M.C."/>
            <person name="Crouzillat D."/>
            <person name="Da Silva C."/>
            <person name="Daddiego L."/>
            <person name="De Bellis F."/>
            <person name="Dussert S."/>
            <person name="Garsmeur O."/>
            <person name="Gayraud T."/>
            <person name="Guignon V."/>
            <person name="Jahn K."/>
            <person name="Jamilloux V."/>
            <person name="Joet T."/>
            <person name="Labadie K."/>
            <person name="Lan T."/>
            <person name="Leclercq J."/>
            <person name="Lepelley M."/>
            <person name="Leroy T."/>
            <person name="Li L.T."/>
            <person name="Librado P."/>
            <person name="Lopez L."/>
            <person name="Munoz A."/>
            <person name="Noel B."/>
            <person name="Pallavicini A."/>
            <person name="Perrotta G."/>
            <person name="Poncet V."/>
            <person name="Pot D."/>
            <person name="Priyono X."/>
            <person name="Rigoreau M."/>
            <person name="Rouard M."/>
            <person name="Rozas J."/>
            <person name="Tranchant-Dubreuil C."/>
            <person name="VanBuren R."/>
            <person name="Zhang Q."/>
            <person name="Andrade A.C."/>
            <person name="Argout X."/>
            <person name="Bertrand B."/>
            <person name="de Kochko A."/>
            <person name="Graziosi G."/>
            <person name="Henry R.J."/>
            <person name="Jayarama X."/>
            <person name="Ming R."/>
            <person name="Nagai C."/>
            <person name="Rounsley S."/>
            <person name="Sankoff D."/>
            <person name="Giuliano G."/>
            <person name="Albert V.A."/>
            <person name="Wincker P."/>
            <person name="Lashermes P."/>
        </authorList>
    </citation>
    <scope>NUCLEOTIDE SEQUENCE [LARGE SCALE GENOMIC DNA]</scope>
    <source>
        <strain evidence="3">cv. DH200-94</strain>
    </source>
</reference>
<dbReference type="Proteomes" id="UP000295252">
    <property type="component" value="Chromosome V"/>
</dbReference>
<evidence type="ECO:0000256" key="1">
    <source>
        <dbReference type="SAM" id="SignalP"/>
    </source>
</evidence>
<dbReference type="EMBL" id="HG739179">
    <property type="protein sequence ID" value="CDP15149.1"/>
    <property type="molecule type" value="Genomic_DNA"/>
</dbReference>
<keyword evidence="3" id="KW-1185">Reference proteome</keyword>
<dbReference type="InParanoid" id="A0A068V3S2"/>
<feature type="signal peptide" evidence="1">
    <location>
        <begin position="1"/>
        <end position="25"/>
    </location>
</feature>
<dbReference type="AlphaFoldDB" id="A0A068V3S2"/>
<dbReference type="Gramene" id="CDP15149">
    <property type="protein sequence ID" value="CDP15149"/>
    <property type="gene ID" value="GSCOC_T00042746001"/>
</dbReference>
<protein>
    <recommendedName>
        <fullName evidence="4">Glycine-rich protein</fullName>
    </recommendedName>
</protein>
<dbReference type="PANTHER" id="PTHR37389:SF16">
    <property type="entry name" value="GLYCINE-RICH CELL WALL STRUCTURAL PROTEIN"/>
    <property type="match status" value="1"/>
</dbReference>
<evidence type="ECO:0008006" key="4">
    <source>
        <dbReference type="Google" id="ProtNLM"/>
    </source>
</evidence>
<dbReference type="PANTHER" id="PTHR37389">
    <property type="entry name" value="NODULIN-24"/>
    <property type="match status" value="1"/>
</dbReference>